<evidence type="ECO:0000313" key="5">
    <source>
        <dbReference type="EMBL" id="EHY66549.1"/>
    </source>
</evidence>
<feature type="domain" description="Cytochrome b5 heme-binding" evidence="4">
    <location>
        <begin position="6"/>
        <end position="82"/>
    </location>
</feature>
<evidence type="ECO:0000256" key="3">
    <source>
        <dbReference type="ARBA" id="ARBA00023004"/>
    </source>
</evidence>
<gene>
    <name evidence="5" type="ORF">NERG_00189</name>
</gene>
<dbReference type="PRINTS" id="PR00363">
    <property type="entry name" value="CYTOCHROMEB5"/>
</dbReference>
<protein>
    <submittedName>
        <fullName evidence="5">Cytochrome B5</fullName>
    </submittedName>
</protein>
<dbReference type="InterPro" id="IPR051872">
    <property type="entry name" value="Cytochrome_b5/Flavoprotein_Rdt"/>
</dbReference>
<dbReference type="PROSITE" id="PS50255">
    <property type="entry name" value="CYTOCHROME_B5_2"/>
    <property type="match status" value="1"/>
</dbReference>
<sequence length="88" mass="10323">MLRKKPRQYTLEEVSEHTAKDSCWIVLSNIVYDVTEYAKDHPGGSNIIYENAGKDCTDLFNTLHPWINYKKLLQNHLIGYIKKEQPEK</sequence>
<accession>H8Z9B8</accession>
<dbReference type="Gene3D" id="3.10.120.10">
    <property type="entry name" value="Cytochrome b5-like heme/steroid binding domain"/>
    <property type="match status" value="1"/>
</dbReference>
<dbReference type="GO" id="GO:0046872">
    <property type="term" value="F:metal ion binding"/>
    <property type="evidence" value="ECO:0007669"/>
    <property type="project" value="UniProtKB-KW"/>
</dbReference>
<organism evidence="5">
    <name type="scientific">Nematocida ausubeli (strain ATCC PRA-371 / ERTm2)</name>
    <name type="common">Nematode killer fungus</name>
    <dbReference type="NCBI Taxonomy" id="1913371"/>
    <lineage>
        <taxon>Eukaryota</taxon>
        <taxon>Fungi</taxon>
        <taxon>Fungi incertae sedis</taxon>
        <taxon>Microsporidia</taxon>
        <taxon>Nematocida</taxon>
    </lineage>
</organism>
<evidence type="ECO:0000256" key="1">
    <source>
        <dbReference type="ARBA" id="ARBA00022617"/>
    </source>
</evidence>
<keyword evidence="1" id="KW-0349">Heme</keyword>
<dbReference type="AlphaFoldDB" id="H8Z9B8"/>
<dbReference type="FunFam" id="3.10.120.10:FF:000007">
    <property type="entry name" value="Sulfite oxidase, mitochondrial"/>
    <property type="match status" value="1"/>
</dbReference>
<dbReference type="HOGENOM" id="CLU_102602_4_1_1"/>
<evidence type="ECO:0000256" key="2">
    <source>
        <dbReference type="ARBA" id="ARBA00022723"/>
    </source>
</evidence>
<dbReference type="SUPFAM" id="SSF55856">
    <property type="entry name" value="Cytochrome b5-like heme/steroid binding domain"/>
    <property type="match status" value="1"/>
</dbReference>
<dbReference type="GO" id="GO:0004128">
    <property type="term" value="F:cytochrome-b5 reductase activity, acting on NAD(P)H"/>
    <property type="evidence" value="ECO:0007669"/>
    <property type="project" value="TreeGrafter"/>
</dbReference>
<name>H8Z9B8_NEMA1</name>
<reference evidence="5" key="1">
    <citation type="submission" date="2011-03" db="EMBL/GenBank/DDBJ databases">
        <title>The Genome Sequence of Nematocida sp1 strain ERTm2.</title>
        <authorList>
            <consortium name="The Broad Institute Genome Sequencing Platform"/>
            <consortium name="The Broad Institute Genome Sequencing Center for Infectious Disease"/>
            <person name="Cuomo C."/>
            <person name="Troemel E."/>
            <person name="Young S.K."/>
            <person name="Zeng Q."/>
            <person name="Gargeya S."/>
            <person name="Fitzgerald M."/>
            <person name="Haas B."/>
            <person name="Abouelleil A."/>
            <person name="Alvarado L."/>
            <person name="Arachchi H.M."/>
            <person name="Berlin A."/>
            <person name="Brown A."/>
            <person name="Chapman S.B."/>
            <person name="Chen Z."/>
            <person name="Dunbar C."/>
            <person name="Freedman E."/>
            <person name="Gearin G."/>
            <person name="Gellesch M."/>
            <person name="Goldberg J."/>
            <person name="Griggs A."/>
            <person name="Gujja S."/>
            <person name="Heilman E.R."/>
            <person name="Heiman D."/>
            <person name="Howarth C."/>
            <person name="Larson L."/>
            <person name="Lui A."/>
            <person name="MacDonald P.J.P."/>
            <person name="Mehta T."/>
            <person name="Montmayeur A."/>
            <person name="Murphy C."/>
            <person name="Neiman D."/>
            <person name="Pearson M."/>
            <person name="Priest M."/>
            <person name="Roberts A."/>
            <person name="Saif S."/>
            <person name="Shea T."/>
            <person name="Shenoy N."/>
            <person name="Sisk P."/>
            <person name="Stolte C."/>
            <person name="Sykes S."/>
            <person name="White J."/>
            <person name="Yandava C."/>
            <person name="Wortman J."/>
            <person name="Nusbaum C."/>
            <person name="Birren B."/>
        </authorList>
    </citation>
    <scope>NUCLEOTIDE SEQUENCE</scope>
    <source>
        <strain evidence="5">ERTm2</strain>
    </source>
</reference>
<proteinExistence type="predicted"/>
<dbReference type="PANTHER" id="PTHR46237:SF1">
    <property type="entry name" value="CYTOCHROME B5 REDUCTASE 4"/>
    <property type="match status" value="1"/>
</dbReference>
<evidence type="ECO:0000259" key="4">
    <source>
        <dbReference type="PROSITE" id="PS50255"/>
    </source>
</evidence>
<keyword evidence="3" id="KW-0408">Iron</keyword>
<dbReference type="GO" id="GO:0005737">
    <property type="term" value="C:cytoplasm"/>
    <property type="evidence" value="ECO:0007669"/>
    <property type="project" value="TreeGrafter"/>
</dbReference>
<dbReference type="GO" id="GO:0020037">
    <property type="term" value="F:heme binding"/>
    <property type="evidence" value="ECO:0007669"/>
    <property type="project" value="TreeGrafter"/>
</dbReference>
<keyword evidence="2" id="KW-0479">Metal-binding</keyword>
<dbReference type="InterPro" id="IPR001199">
    <property type="entry name" value="Cyt_B5-like_heme/steroid-bd"/>
</dbReference>
<dbReference type="STRING" id="944018.H8Z9B8"/>
<dbReference type="Proteomes" id="UP000005622">
    <property type="component" value="Unassembled WGS sequence"/>
</dbReference>
<dbReference type="InterPro" id="IPR036400">
    <property type="entry name" value="Cyt_B5-like_heme/steroid_sf"/>
</dbReference>
<dbReference type="SMART" id="SM01117">
    <property type="entry name" value="Cyt-b5"/>
    <property type="match status" value="1"/>
</dbReference>
<dbReference type="PANTHER" id="PTHR46237">
    <property type="entry name" value="CYTOCHROME B5 REDUCTASE 4 FAMILY MEMBER"/>
    <property type="match status" value="1"/>
</dbReference>
<dbReference type="Pfam" id="PF00173">
    <property type="entry name" value="Cyt-b5"/>
    <property type="match status" value="1"/>
</dbReference>
<dbReference type="EMBL" id="JH604633">
    <property type="protein sequence ID" value="EHY66549.1"/>
    <property type="molecule type" value="Genomic_DNA"/>
</dbReference>